<dbReference type="AlphaFoldDB" id="A0A256IJ50"/>
<dbReference type="OrthoDB" id="192297at2157"/>
<evidence type="ECO:0000313" key="2">
    <source>
        <dbReference type="Proteomes" id="UP000216308"/>
    </source>
</evidence>
<dbReference type="RefSeq" id="WP_094531990.1">
    <property type="nucleotide sequence ID" value="NZ_NHPJ01000085.1"/>
</dbReference>
<gene>
    <name evidence="1" type="ORF">DJ70_08590</name>
</gene>
<reference evidence="1 2" key="1">
    <citation type="journal article" date="2014" name="Front. Microbiol.">
        <title>Population and genomic analysis of the genus Halorubrum.</title>
        <authorList>
            <person name="Fullmer M.S."/>
            <person name="Soucy S.M."/>
            <person name="Swithers K.S."/>
            <person name="Makkay A.M."/>
            <person name="Wheeler R."/>
            <person name="Ventosa A."/>
            <person name="Gogarten J.P."/>
            <person name="Papke R.T."/>
        </authorList>
    </citation>
    <scope>NUCLEOTIDE SEQUENCE [LARGE SCALE GENOMIC DNA]</scope>
    <source>
        <strain evidence="1 2">Cb34</strain>
    </source>
</reference>
<evidence type="ECO:0000313" key="1">
    <source>
        <dbReference type="EMBL" id="OYR56483.1"/>
    </source>
</evidence>
<organism evidence="1 2">
    <name type="scientific">Halorubrum halodurans</name>
    <dbReference type="NCBI Taxonomy" id="1383851"/>
    <lineage>
        <taxon>Archaea</taxon>
        <taxon>Methanobacteriati</taxon>
        <taxon>Methanobacteriota</taxon>
        <taxon>Stenosarchaea group</taxon>
        <taxon>Halobacteria</taxon>
        <taxon>Halobacteriales</taxon>
        <taxon>Haloferacaceae</taxon>
        <taxon>Halorubrum</taxon>
    </lineage>
</organism>
<name>A0A256IJ50_9EURY</name>
<comment type="caution">
    <text evidence="1">The sequence shown here is derived from an EMBL/GenBank/DDBJ whole genome shotgun (WGS) entry which is preliminary data.</text>
</comment>
<dbReference type="EMBL" id="NHPJ01000085">
    <property type="protein sequence ID" value="OYR56483.1"/>
    <property type="molecule type" value="Genomic_DNA"/>
</dbReference>
<dbReference type="Proteomes" id="UP000216308">
    <property type="component" value="Unassembled WGS sequence"/>
</dbReference>
<sequence length="151" mass="17344">MSDQSPESGYEKTKAGRDVVVDQQARDYFDTLVGEEDSPFYSVQRIDLFMFALGYGRKRSGRIELGSGRHALFNRPSLSDQQEWIIKSIAAYEERDPQVLRDQKRVYKIAQEYVRGGIEELHSLYVRPGDGFSELTTDVVQLGQGFYDFDD</sequence>
<keyword evidence="2" id="KW-1185">Reference proteome</keyword>
<accession>A0A256IJ50</accession>
<protein>
    <submittedName>
        <fullName evidence="1">Uncharacterized protein</fullName>
    </submittedName>
</protein>
<proteinExistence type="predicted"/>